<feature type="transmembrane region" description="Helical" evidence="2">
    <location>
        <begin position="253"/>
        <end position="272"/>
    </location>
</feature>
<proteinExistence type="predicted"/>
<sequence length="744" mass="80487">MADAEEEKGSSKSLAGMFSVAWGLARIFLGGLLSMLLAGAVAGIVFAIVGYLFGSYILAGLTTLIAAAGSQAITWTGAIFNFFVEHLITRFSATLETLGIMSGIDVVWAAFRDVANIALIGLFVFLAINIILGVKEFGEKKMIAKVLVIATLLNFSLLFTKVIIDAANFSAYQFYKSAGLERGPDGATRHGGVSDAFLAAAGITTIGDTFTAVKALADKDTGAALAFSVVVAVLLFVMVALFLYASFQMISRAILLVFLMILSPLAFVSWLVPNSAIEANWKKWWESLLSAAFFAPLFMIALWASMLLLRKAAEARGTTTLGGFFTDPTRSAEAWTLIVVYCFAVGLLYASIKFASSFSKSIAGFSIVGQGLKNAMIGAPALAWRFGVAPLARQTIGRAAYYGREKLVKEGKSISMKAGRIERLADLKFQKGILTETARAAEYKRADEVAKGAGRYALAAGRADILAKAGFNIGDAGVARQLAKATGISEIIAGQRPKEVDVGFRQGVESKIKLGKERMEPLELTQGERRQMEKAAFDAIFKNKENIAEQGRLRTAHDSAERERDDVARKIDGPKSAAQKKMNDMEEQVRKAMLALSTAAEHEKETKRADLARWQGELKRAEESLSEINKPLEEVGARLTVAANAHETFTNKLVGQAEKERDEMIRSRQLGNVGAGKYVGERSAGMLYRHTGWPGKNKDKVGTIIGEKVASAMRGKVNRGDVRRALQRLRAEFGDDFSAVADET</sequence>
<name>A0A1F6E1R6_9BACT</name>
<keyword evidence="2" id="KW-1133">Transmembrane helix</keyword>
<dbReference type="STRING" id="1798500.A3C21_00315"/>
<dbReference type="EMBL" id="MFLN01000003">
    <property type="protein sequence ID" value="OGG67608.1"/>
    <property type="molecule type" value="Genomic_DNA"/>
</dbReference>
<accession>A0A1F6E1R6</accession>
<feature type="transmembrane region" description="Helical" evidence="2">
    <location>
        <begin position="146"/>
        <end position="164"/>
    </location>
</feature>
<feature type="coiled-coil region" evidence="1">
    <location>
        <begin position="575"/>
        <end position="624"/>
    </location>
</feature>
<feature type="transmembrane region" description="Helical" evidence="2">
    <location>
        <begin position="334"/>
        <end position="352"/>
    </location>
</feature>
<evidence type="ECO:0000313" key="4">
    <source>
        <dbReference type="Proteomes" id="UP000178572"/>
    </source>
</evidence>
<evidence type="ECO:0000256" key="2">
    <source>
        <dbReference type="SAM" id="Phobius"/>
    </source>
</evidence>
<reference evidence="3 4" key="1">
    <citation type="journal article" date="2016" name="Nat. Commun.">
        <title>Thousands of microbial genomes shed light on interconnected biogeochemical processes in an aquifer system.</title>
        <authorList>
            <person name="Anantharaman K."/>
            <person name="Brown C.T."/>
            <person name="Hug L.A."/>
            <person name="Sharon I."/>
            <person name="Castelle C.J."/>
            <person name="Probst A.J."/>
            <person name="Thomas B.C."/>
            <person name="Singh A."/>
            <person name="Wilkins M.J."/>
            <person name="Karaoz U."/>
            <person name="Brodie E.L."/>
            <person name="Williams K.H."/>
            <person name="Hubbard S.S."/>
            <person name="Banfield J.F."/>
        </authorList>
    </citation>
    <scope>NUCLEOTIDE SEQUENCE [LARGE SCALE GENOMIC DNA]</scope>
</reference>
<comment type="caution">
    <text evidence="3">The sequence shown here is derived from an EMBL/GenBank/DDBJ whole genome shotgun (WGS) entry which is preliminary data.</text>
</comment>
<protein>
    <submittedName>
        <fullName evidence="3">Uncharacterized protein</fullName>
    </submittedName>
</protein>
<organism evidence="3 4">
    <name type="scientific">Candidatus Kaiserbacteria bacterium RIFCSPHIGHO2_02_FULL_59_21</name>
    <dbReference type="NCBI Taxonomy" id="1798500"/>
    <lineage>
        <taxon>Bacteria</taxon>
        <taxon>Candidatus Kaiseribacteriota</taxon>
    </lineage>
</organism>
<dbReference type="AlphaFoldDB" id="A0A1F6E1R6"/>
<keyword evidence="1" id="KW-0175">Coiled coil</keyword>
<evidence type="ECO:0000256" key="1">
    <source>
        <dbReference type="SAM" id="Coils"/>
    </source>
</evidence>
<gene>
    <name evidence="3" type="ORF">A3C21_00315</name>
</gene>
<keyword evidence="2" id="KW-0812">Transmembrane</keyword>
<evidence type="ECO:0000313" key="3">
    <source>
        <dbReference type="EMBL" id="OGG67608.1"/>
    </source>
</evidence>
<keyword evidence="2" id="KW-0472">Membrane</keyword>
<feature type="transmembrane region" description="Helical" evidence="2">
    <location>
        <begin position="284"/>
        <end position="309"/>
    </location>
</feature>
<feature type="transmembrane region" description="Helical" evidence="2">
    <location>
        <begin position="117"/>
        <end position="134"/>
    </location>
</feature>
<feature type="transmembrane region" description="Helical" evidence="2">
    <location>
        <begin position="223"/>
        <end position="246"/>
    </location>
</feature>
<dbReference type="Proteomes" id="UP000178572">
    <property type="component" value="Unassembled WGS sequence"/>
</dbReference>